<dbReference type="EMBL" id="CP019124">
    <property type="protein sequence ID" value="APX91208.1"/>
    <property type="molecule type" value="Genomic_DNA"/>
</dbReference>
<dbReference type="OrthoDB" id="5291399at2"/>
<dbReference type="PANTHER" id="PTHR10672">
    <property type="entry name" value="ADDUCIN"/>
    <property type="match status" value="1"/>
</dbReference>
<evidence type="ECO:0000313" key="3">
    <source>
        <dbReference type="Proteomes" id="UP000187266"/>
    </source>
</evidence>
<organism evidence="2 3">
    <name type="scientific">Brevirhabdus pacifica</name>
    <dbReference type="NCBI Taxonomy" id="1267768"/>
    <lineage>
        <taxon>Bacteria</taxon>
        <taxon>Pseudomonadati</taxon>
        <taxon>Pseudomonadota</taxon>
        <taxon>Alphaproteobacteria</taxon>
        <taxon>Rhodobacterales</taxon>
        <taxon>Paracoccaceae</taxon>
        <taxon>Brevirhabdus</taxon>
    </lineage>
</organism>
<dbReference type="InterPro" id="IPR036409">
    <property type="entry name" value="Aldolase_II/adducin_N_sf"/>
</dbReference>
<dbReference type="Gene3D" id="3.40.225.10">
    <property type="entry name" value="Class II aldolase/adducin N-terminal domain"/>
    <property type="match status" value="1"/>
</dbReference>
<dbReference type="Pfam" id="PF00596">
    <property type="entry name" value="Aldolase_II"/>
    <property type="match status" value="1"/>
</dbReference>
<evidence type="ECO:0000256" key="1">
    <source>
        <dbReference type="ARBA" id="ARBA00037961"/>
    </source>
</evidence>
<proteinExistence type="inferred from homology"/>
<keyword evidence="3" id="KW-1185">Reference proteome</keyword>
<accession>A0A1U7DMW3</accession>
<comment type="similarity">
    <text evidence="1">Belongs to the aldolase class II family.</text>
</comment>
<dbReference type="InterPro" id="IPR051017">
    <property type="entry name" value="Aldolase-II_Adducin_sf"/>
</dbReference>
<dbReference type="GO" id="GO:0051015">
    <property type="term" value="F:actin filament binding"/>
    <property type="evidence" value="ECO:0007669"/>
    <property type="project" value="TreeGrafter"/>
</dbReference>
<dbReference type="AlphaFoldDB" id="A0A1U7DMW3"/>
<reference evidence="2 3" key="1">
    <citation type="submission" date="2017-01" db="EMBL/GenBank/DDBJ databases">
        <title>Genomic analysis of Xuhuaishuia manganoxidans DY6-4.</title>
        <authorList>
            <person name="Wang X."/>
        </authorList>
    </citation>
    <scope>NUCLEOTIDE SEQUENCE [LARGE SCALE GENOMIC DNA]</scope>
    <source>
        <strain evidence="2 3">DY6-4</strain>
    </source>
</reference>
<protein>
    <submittedName>
        <fullName evidence="2">Aldolase</fullName>
    </submittedName>
</protein>
<dbReference type="STRING" id="1267768.BV394_14770"/>
<dbReference type="SUPFAM" id="SSF53639">
    <property type="entry name" value="AraD/HMP-PK domain-like"/>
    <property type="match status" value="1"/>
</dbReference>
<sequence length="229" mass="24973">MNYPELREKLVQAGRVLCANGQDDLTRGHVSARLPDNPDLFLMKPHSVGLDELTPECLLTIDLDGNVVAGDGRRHSEAFIHTEVFRARPDVGAILHTHPTYCVALTAAGTPLRPASQPAALFHQMLGLYDDTINLIRTPEMGQGVARALGDMRAVLLKHHGIVCTGETVEEAVIGAIMLENAAMIQLLADASGNRAEAFSDEDIAKLRDALGKQEQFTINFDYLVRRLA</sequence>
<dbReference type="PANTHER" id="PTHR10672:SF3">
    <property type="entry name" value="PROTEIN HU-LI TAI SHAO"/>
    <property type="match status" value="1"/>
</dbReference>
<name>A0A1U7DMW3_9RHOB</name>
<dbReference type="GO" id="GO:0005856">
    <property type="term" value="C:cytoskeleton"/>
    <property type="evidence" value="ECO:0007669"/>
    <property type="project" value="TreeGrafter"/>
</dbReference>
<dbReference type="Proteomes" id="UP000187266">
    <property type="component" value="Chromosome"/>
</dbReference>
<gene>
    <name evidence="2" type="ORF">BV394_14770</name>
</gene>
<dbReference type="InterPro" id="IPR001303">
    <property type="entry name" value="Aldolase_II/adducin_N"/>
</dbReference>
<evidence type="ECO:0000313" key="2">
    <source>
        <dbReference type="EMBL" id="APX91208.1"/>
    </source>
</evidence>
<accession>A0A2M9DHP9</accession>
<dbReference type="SMART" id="SM01007">
    <property type="entry name" value="Aldolase_II"/>
    <property type="match status" value="1"/>
</dbReference>